<dbReference type="Proteomes" id="UP001172101">
    <property type="component" value="Unassembled WGS sequence"/>
</dbReference>
<comment type="caution">
    <text evidence="1">The sequence shown here is derived from an EMBL/GenBank/DDBJ whole genome shotgun (WGS) entry which is preliminary data.</text>
</comment>
<dbReference type="GeneID" id="85323150"/>
<evidence type="ECO:0000313" key="1">
    <source>
        <dbReference type="EMBL" id="KAK0717475.1"/>
    </source>
</evidence>
<sequence>MSNATITPDTLFRRAATTNPAESKKVNTATLNNASLLAVVKKTIAAAATAKVVRELDAEFEAKAPVAVRVAYQIEGTGWNASIHVDVMSASTAARAQTAFKDNFNTQQAIPHDMSDWKDLQLGQYSYQQGTVAAVCQNNIYFKIRGDRKTARQSSADATGPAAALNLHPLESNSNMAKLPTGTTSGNEVPVASLGVTPEQIFTIARDLCAHITAGLAESLAVIPNLEPEKAGDQLFLPLQRNPPPHISFPNLLANNFVLHMAEGPDFLAMPTVKETKITFSITTKKGEGELLVYTIHKATLAVFHKSIKVKVAAA</sequence>
<dbReference type="AlphaFoldDB" id="A0AA40AKG9"/>
<proteinExistence type="predicted"/>
<dbReference type="EMBL" id="JAUIRO010000004">
    <property type="protein sequence ID" value="KAK0717475.1"/>
    <property type="molecule type" value="Genomic_DNA"/>
</dbReference>
<accession>A0AA40AKG9</accession>
<protein>
    <submittedName>
        <fullName evidence="1">Uncharacterized protein</fullName>
    </submittedName>
</protein>
<gene>
    <name evidence="1" type="ORF">B0T26DRAFT_675775</name>
</gene>
<evidence type="ECO:0000313" key="2">
    <source>
        <dbReference type="Proteomes" id="UP001172101"/>
    </source>
</evidence>
<reference evidence="1" key="1">
    <citation type="submission" date="2023-06" db="EMBL/GenBank/DDBJ databases">
        <title>Genome-scale phylogeny and comparative genomics of the fungal order Sordariales.</title>
        <authorList>
            <consortium name="Lawrence Berkeley National Laboratory"/>
            <person name="Hensen N."/>
            <person name="Bonometti L."/>
            <person name="Westerberg I."/>
            <person name="Brannstrom I.O."/>
            <person name="Guillou S."/>
            <person name="Cros-Aarteil S."/>
            <person name="Calhoun S."/>
            <person name="Haridas S."/>
            <person name="Kuo A."/>
            <person name="Mondo S."/>
            <person name="Pangilinan J."/>
            <person name="Riley R."/>
            <person name="LaButti K."/>
            <person name="Andreopoulos B."/>
            <person name="Lipzen A."/>
            <person name="Chen C."/>
            <person name="Yanf M."/>
            <person name="Daum C."/>
            <person name="Ng V."/>
            <person name="Clum A."/>
            <person name="Steindorff A."/>
            <person name="Ohm R."/>
            <person name="Martin F."/>
            <person name="Silar P."/>
            <person name="Natvig D."/>
            <person name="Lalanne C."/>
            <person name="Gautier V."/>
            <person name="Ament-velasquez S.L."/>
            <person name="Kruys A."/>
            <person name="Hutchinson M.I."/>
            <person name="Powell A.J."/>
            <person name="Barry K."/>
            <person name="Miller A.N."/>
            <person name="Grigoriev I.V."/>
            <person name="Debuchy R."/>
            <person name="Gladieux P."/>
            <person name="Thoren M.H."/>
            <person name="Johannesson H."/>
        </authorList>
    </citation>
    <scope>NUCLEOTIDE SEQUENCE</scope>
    <source>
        <strain evidence="1">SMH2392-1A</strain>
    </source>
</reference>
<dbReference type="RefSeq" id="XP_060296268.1">
    <property type="nucleotide sequence ID" value="XM_060439880.1"/>
</dbReference>
<keyword evidence="2" id="KW-1185">Reference proteome</keyword>
<name>A0AA40AKG9_9PEZI</name>
<organism evidence="1 2">
    <name type="scientific">Lasiosphaeria miniovina</name>
    <dbReference type="NCBI Taxonomy" id="1954250"/>
    <lineage>
        <taxon>Eukaryota</taxon>
        <taxon>Fungi</taxon>
        <taxon>Dikarya</taxon>
        <taxon>Ascomycota</taxon>
        <taxon>Pezizomycotina</taxon>
        <taxon>Sordariomycetes</taxon>
        <taxon>Sordariomycetidae</taxon>
        <taxon>Sordariales</taxon>
        <taxon>Lasiosphaeriaceae</taxon>
        <taxon>Lasiosphaeria</taxon>
    </lineage>
</organism>